<dbReference type="Proteomes" id="UP000440578">
    <property type="component" value="Unassembled WGS sequence"/>
</dbReference>
<dbReference type="AlphaFoldDB" id="A0A6A4VVK0"/>
<accession>A0A6A4VVK0</accession>
<comment type="caution">
    <text evidence="1">The sequence shown here is derived from an EMBL/GenBank/DDBJ whole genome shotgun (WGS) entry which is preliminary data.</text>
</comment>
<name>A0A6A4VVK0_AMPAM</name>
<reference evidence="1 2" key="1">
    <citation type="submission" date="2019-07" db="EMBL/GenBank/DDBJ databases">
        <title>Draft genome assembly of a fouling barnacle, Amphibalanus amphitrite (Darwin, 1854): The first reference genome for Thecostraca.</title>
        <authorList>
            <person name="Kim W."/>
        </authorList>
    </citation>
    <scope>NUCLEOTIDE SEQUENCE [LARGE SCALE GENOMIC DNA]</scope>
    <source>
        <strain evidence="1">SNU_AA5</strain>
        <tissue evidence="1">Soma without cirri and trophi</tissue>
    </source>
</reference>
<evidence type="ECO:0000313" key="2">
    <source>
        <dbReference type="Proteomes" id="UP000440578"/>
    </source>
</evidence>
<dbReference type="EMBL" id="VIIS01001616">
    <property type="protein sequence ID" value="KAF0295420.1"/>
    <property type="molecule type" value="Genomic_DNA"/>
</dbReference>
<organism evidence="1 2">
    <name type="scientific">Amphibalanus amphitrite</name>
    <name type="common">Striped barnacle</name>
    <name type="synonym">Balanus amphitrite</name>
    <dbReference type="NCBI Taxonomy" id="1232801"/>
    <lineage>
        <taxon>Eukaryota</taxon>
        <taxon>Metazoa</taxon>
        <taxon>Ecdysozoa</taxon>
        <taxon>Arthropoda</taxon>
        <taxon>Crustacea</taxon>
        <taxon>Multicrustacea</taxon>
        <taxon>Cirripedia</taxon>
        <taxon>Thoracica</taxon>
        <taxon>Thoracicalcarea</taxon>
        <taxon>Balanomorpha</taxon>
        <taxon>Balanoidea</taxon>
        <taxon>Balanidae</taxon>
        <taxon>Amphibalaninae</taxon>
        <taxon>Amphibalanus</taxon>
    </lineage>
</organism>
<gene>
    <name evidence="1" type="ORF">FJT64_006973</name>
</gene>
<evidence type="ECO:0000313" key="1">
    <source>
        <dbReference type="EMBL" id="KAF0295420.1"/>
    </source>
</evidence>
<protein>
    <submittedName>
        <fullName evidence="1">Uncharacterized protein</fullName>
    </submittedName>
</protein>
<sequence>MRASIASMRSSCMRLLDGVNIFPDMEKIRSDGPELAVMLKWCSKKRLGSQPGSQKGCQDPGPYCKNETKRVIPRPLSAHCSLGS</sequence>
<proteinExistence type="predicted"/>
<keyword evidence="2" id="KW-1185">Reference proteome</keyword>